<protein>
    <submittedName>
        <fullName evidence="2 3">Uncharacterized protein</fullName>
    </submittedName>
</protein>
<proteinExistence type="predicted"/>
<keyword evidence="1" id="KW-0812">Transmembrane</keyword>
<evidence type="ECO:0000313" key="4">
    <source>
        <dbReference type="Proteomes" id="UP000006727"/>
    </source>
</evidence>
<keyword evidence="4" id="KW-1185">Reference proteome</keyword>
<accession>A0A2K1IVF8</accession>
<dbReference type="EMBL" id="ABEU02000020">
    <property type="protein sequence ID" value="PNR33248.1"/>
    <property type="molecule type" value="Genomic_DNA"/>
</dbReference>
<evidence type="ECO:0000256" key="1">
    <source>
        <dbReference type="SAM" id="Phobius"/>
    </source>
</evidence>
<name>A0A2K1IVF8_PHYPA</name>
<dbReference type="EnsemblPlants" id="Pp3c20_16110V3.1">
    <property type="protein sequence ID" value="PAC:32946957.CDS.1"/>
    <property type="gene ID" value="Pp3c20_16110"/>
</dbReference>
<dbReference type="AlphaFoldDB" id="A0A2K1IVF8"/>
<organism evidence="2">
    <name type="scientific">Physcomitrium patens</name>
    <name type="common">Spreading-leaved earth moss</name>
    <name type="synonym">Physcomitrella patens</name>
    <dbReference type="NCBI Taxonomy" id="3218"/>
    <lineage>
        <taxon>Eukaryota</taxon>
        <taxon>Viridiplantae</taxon>
        <taxon>Streptophyta</taxon>
        <taxon>Embryophyta</taxon>
        <taxon>Bryophyta</taxon>
        <taxon>Bryophytina</taxon>
        <taxon>Bryopsida</taxon>
        <taxon>Funariidae</taxon>
        <taxon>Funariales</taxon>
        <taxon>Funariaceae</taxon>
        <taxon>Physcomitrium</taxon>
    </lineage>
</organism>
<keyword evidence="1" id="KW-1133">Transmembrane helix</keyword>
<keyword evidence="1" id="KW-0472">Membrane</keyword>
<reference evidence="2 4" key="1">
    <citation type="journal article" date="2008" name="Science">
        <title>The Physcomitrella genome reveals evolutionary insights into the conquest of land by plants.</title>
        <authorList>
            <person name="Rensing S."/>
            <person name="Lang D."/>
            <person name="Zimmer A."/>
            <person name="Terry A."/>
            <person name="Salamov A."/>
            <person name="Shapiro H."/>
            <person name="Nishiyama T."/>
            <person name="Perroud P.-F."/>
            <person name="Lindquist E."/>
            <person name="Kamisugi Y."/>
            <person name="Tanahashi T."/>
            <person name="Sakakibara K."/>
            <person name="Fujita T."/>
            <person name="Oishi K."/>
            <person name="Shin-I T."/>
            <person name="Kuroki Y."/>
            <person name="Toyoda A."/>
            <person name="Suzuki Y."/>
            <person name="Hashimoto A."/>
            <person name="Yamaguchi K."/>
            <person name="Sugano A."/>
            <person name="Kohara Y."/>
            <person name="Fujiyama A."/>
            <person name="Anterola A."/>
            <person name="Aoki S."/>
            <person name="Ashton N."/>
            <person name="Barbazuk W.B."/>
            <person name="Barker E."/>
            <person name="Bennetzen J."/>
            <person name="Bezanilla M."/>
            <person name="Blankenship R."/>
            <person name="Cho S.H."/>
            <person name="Dutcher S."/>
            <person name="Estelle M."/>
            <person name="Fawcett J.A."/>
            <person name="Gundlach H."/>
            <person name="Hanada K."/>
            <person name="Heyl A."/>
            <person name="Hicks K.A."/>
            <person name="Hugh J."/>
            <person name="Lohr M."/>
            <person name="Mayer K."/>
            <person name="Melkozernov A."/>
            <person name="Murata T."/>
            <person name="Nelson D."/>
            <person name="Pils B."/>
            <person name="Prigge M."/>
            <person name="Reiss B."/>
            <person name="Renner T."/>
            <person name="Rombauts S."/>
            <person name="Rushton P."/>
            <person name="Sanderfoot A."/>
            <person name="Schween G."/>
            <person name="Shiu S.-H."/>
            <person name="Stueber K."/>
            <person name="Theodoulou F.L."/>
            <person name="Tu H."/>
            <person name="Van de Peer Y."/>
            <person name="Verrier P.J."/>
            <person name="Waters E."/>
            <person name="Wood A."/>
            <person name="Yang L."/>
            <person name="Cove D."/>
            <person name="Cuming A."/>
            <person name="Hasebe M."/>
            <person name="Lucas S."/>
            <person name="Mishler D.B."/>
            <person name="Reski R."/>
            <person name="Grigoriev I."/>
            <person name="Quatrano R.S."/>
            <person name="Boore J.L."/>
        </authorList>
    </citation>
    <scope>NUCLEOTIDE SEQUENCE [LARGE SCALE GENOMIC DNA]</scope>
    <source>
        <strain evidence="3 4">cv. Gransden 2004</strain>
    </source>
</reference>
<reference evidence="2 4" key="2">
    <citation type="journal article" date="2018" name="Plant J.">
        <title>The Physcomitrella patens chromosome-scale assembly reveals moss genome structure and evolution.</title>
        <authorList>
            <person name="Lang D."/>
            <person name="Ullrich K.K."/>
            <person name="Murat F."/>
            <person name="Fuchs J."/>
            <person name="Jenkins J."/>
            <person name="Haas F.B."/>
            <person name="Piednoel M."/>
            <person name="Gundlach H."/>
            <person name="Van Bel M."/>
            <person name="Meyberg R."/>
            <person name="Vives C."/>
            <person name="Morata J."/>
            <person name="Symeonidi A."/>
            <person name="Hiss M."/>
            <person name="Muchero W."/>
            <person name="Kamisugi Y."/>
            <person name="Saleh O."/>
            <person name="Blanc G."/>
            <person name="Decker E.L."/>
            <person name="van Gessel N."/>
            <person name="Grimwood J."/>
            <person name="Hayes R.D."/>
            <person name="Graham S.W."/>
            <person name="Gunter L.E."/>
            <person name="McDaniel S.F."/>
            <person name="Hoernstein S.N.W."/>
            <person name="Larsson A."/>
            <person name="Li F.W."/>
            <person name="Perroud P.F."/>
            <person name="Phillips J."/>
            <person name="Ranjan P."/>
            <person name="Rokshar D.S."/>
            <person name="Rothfels C.J."/>
            <person name="Schneider L."/>
            <person name="Shu S."/>
            <person name="Stevenson D.W."/>
            <person name="Thummler F."/>
            <person name="Tillich M."/>
            <person name="Villarreal Aguilar J.C."/>
            <person name="Widiez T."/>
            <person name="Wong G.K."/>
            <person name="Wymore A."/>
            <person name="Zhang Y."/>
            <person name="Zimmer A.D."/>
            <person name="Quatrano R.S."/>
            <person name="Mayer K.F.X."/>
            <person name="Goodstein D."/>
            <person name="Casacuberta J.M."/>
            <person name="Vandepoele K."/>
            <person name="Reski R."/>
            <person name="Cuming A.C."/>
            <person name="Tuskan G.A."/>
            <person name="Maumus F."/>
            <person name="Salse J."/>
            <person name="Schmutz J."/>
            <person name="Rensing S.A."/>
        </authorList>
    </citation>
    <scope>NUCLEOTIDE SEQUENCE [LARGE SCALE GENOMIC DNA]</scope>
    <source>
        <strain evidence="3 4">cv. Gransden 2004</strain>
    </source>
</reference>
<dbReference type="Gramene" id="Pp3c20_16110V3.1">
    <property type="protein sequence ID" value="PAC:32946957.CDS.1"/>
    <property type="gene ID" value="Pp3c20_16110"/>
</dbReference>
<reference evidence="3" key="3">
    <citation type="submission" date="2020-12" db="UniProtKB">
        <authorList>
            <consortium name="EnsemblPlants"/>
        </authorList>
    </citation>
    <scope>IDENTIFICATION</scope>
</reference>
<evidence type="ECO:0000313" key="3">
    <source>
        <dbReference type="EnsemblPlants" id="PAC:32946957.CDS.1"/>
    </source>
</evidence>
<sequence length="113" mass="13124">MLRRLEQRLLTSAAGLDHFKTSYTLEMVQSSCNFSSWIQLQSLVKLVCIQLEMVQSSCNFSSWIQTRVLVLWQKSLLCICGFFPQVFLFLFFCMDILSSPCIVSRWLSALVFH</sequence>
<feature type="transmembrane region" description="Helical" evidence="1">
    <location>
        <begin position="76"/>
        <end position="97"/>
    </location>
</feature>
<gene>
    <name evidence="2" type="ORF">PHYPA_025191</name>
</gene>
<dbReference type="Proteomes" id="UP000006727">
    <property type="component" value="Chromosome 20"/>
</dbReference>
<evidence type="ECO:0000313" key="2">
    <source>
        <dbReference type="EMBL" id="PNR33248.1"/>
    </source>
</evidence>